<reference evidence="6" key="2">
    <citation type="submission" date="2022-11" db="EMBL/GenBank/DDBJ databases">
        <title>Role of the vibriolysin VemA secreted by the emergent pathogen Vibrio europaeus in the colonization of Manila clam mucus.</title>
        <authorList>
            <person name="Martinez C."/>
            <person name="Rodriguez S."/>
            <person name="Vences A."/>
            <person name="Barja J.L."/>
            <person name="Toranzo A.E."/>
            <person name="Dubert J."/>
        </authorList>
    </citation>
    <scope>NUCLEOTIDE SEQUENCE</scope>
    <source>
        <strain evidence="6">3454</strain>
    </source>
</reference>
<name>A0A178J9Y2_9VIBR</name>
<dbReference type="Proteomes" id="UP001150001">
    <property type="component" value="Unassembled WGS sequence"/>
</dbReference>
<evidence type="ECO:0000313" key="7">
    <source>
        <dbReference type="EMBL" id="OAM98397.1"/>
    </source>
</evidence>
<reference evidence="7 8" key="1">
    <citation type="submission" date="2016-03" db="EMBL/GenBank/DDBJ databases">
        <title>Draft genome sequence of the Vibrio tubiashii subs. europaeus.</title>
        <authorList>
            <person name="Spinard E."/>
            <person name="Dubert J."/>
            <person name="Nelson D.R."/>
            <person name="Barja J.L."/>
        </authorList>
    </citation>
    <scope>NUCLEOTIDE SEQUENCE [LARGE SCALE GENOMIC DNA]</scope>
    <source>
        <strain evidence="8">PP-638</strain>
        <strain evidence="7">PP2-638</strain>
    </source>
</reference>
<dbReference type="EMBL" id="LUAX01000007">
    <property type="protein sequence ID" value="OAM98397.1"/>
    <property type="molecule type" value="Genomic_DNA"/>
</dbReference>
<feature type="chain" id="PRO_5044550573" evidence="4">
    <location>
        <begin position="22"/>
        <end position="315"/>
    </location>
</feature>
<evidence type="ECO:0000313" key="9">
    <source>
        <dbReference type="Proteomes" id="UP001150001"/>
    </source>
</evidence>
<dbReference type="GO" id="GO:0042597">
    <property type="term" value="C:periplasmic space"/>
    <property type="evidence" value="ECO:0007669"/>
    <property type="project" value="UniProtKB-SubCell"/>
</dbReference>
<evidence type="ECO:0000259" key="5">
    <source>
        <dbReference type="Pfam" id="PF09084"/>
    </source>
</evidence>
<proteinExistence type="inferred from homology"/>
<evidence type="ECO:0000256" key="2">
    <source>
        <dbReference type="ARBA" id="ARBA00010742"/>
    </source>
</evidence>
<feature type="domain" description="SsuA/THI5-like" evidence="5">
    <location>
        <begin position="57"/>
        <end position="248"/>
    </location>
</feature>
<gene>
    <name evidence="7" type="ORF">AZ468_23075</name>
    <name evidence="6" type="ORF">OPW20_01645</name>
</gene>
<dbReference type="GeneID" id="78078620"/>
<evidence type="ECO:0000256" key="3">
    <source>
        <dbReference type="ARBA" id="ARBA00022729"/>
    </source>
</evidence>
<keyword evidence="9" id="KW-1185">Reference proteome</keyword>
<dbReference type="EMBL" id="JAPFIT010000010">
    <property type="protein sequence ID" value="MDC5738746.1"/>
    <property type="molecule type" value="Genomic_DNA"/>
</dbReference>
<comment type="subcellular location">
    <subcellularLocation>
        <location evidence="1">Periplasm</location>
    </subcellularLocation>
</comment>
<protein>
    <submittedName>
        <fullName evidence="6 7">ABC transporter substrate-binding protein</fullName>
    </submittedName>
</protein>
<dbReference type="SUPFAM" id="SSF53850">
    <property type="entry name" value="Periplasmic binding protein-like II"/>
    <property type="match status" value="1"/>
</dbReference>
<sequence length="315" mass="33836">MKKLIAVCAVAASLVCNFASAETKKVVNVTYVPTPFNLQLMVMRDQGILDQELEKHGATVEWHKISSGVHQAKAMASGSVDIASVMNTNSFLMANREGNSLKVIGTVARPSKIFSLVVSPKFEGDIKDLADKKVAGVKGTVVQQMLVAQLAANDMTQSDVKFINMATPKAFNALMAGSIDAGLLTSSYILKAQDGGARVLATADGYINPILISATTDKFASENPRLVEAFLEAQRKAMNYIKTNHQQAIEIGATEHGVSNEQAEKLTDWSALASHFGQDDLQALKNDTKFLVENGLMRDGLDVESLVAPTSATYL</sequence>
<accession>A0A178J9Y2</accession>
<dbReference type="PANTHER" id="PTHR30024">
    <property type="entry name" value="ALIPHATIC SULFONATES-BINDING PROTEIN-RELATED"/>
    <property type="match status" value="1"/>
</dbReference>
<keyword evidence="3 4" id="KW-0732">Signal</keyword>
<comment type="similarity">
    <text evidence="2">Belongs to the bacterial solute-binding protein SsuA/TauA family.</text>
</comment>
<dbReference type="Gene3D" id="3.40.190.10">
    <property type="entry name" value="Periplasmic binding protein-like II"/>
    <property type="match status" value="2"/>
</dbReference>
<organism evidence="7 8">
    <name type="scientific">Vibrio europaeus</name>
    <dbReference type="NCBI Taxonomy" id="300876"/>
    <lineage>
        <taxon>Bacteria</taxon>
        <taxon>Pseudomonadati</taxon>
        <taxon>Pseudomonadota</taxon>
        <taxon>Gammaproteobacteria</taxon>
        <taxon>Vibrionales</taxon>
        <taxon>Vibrionaceae</taxon>
        <taxon>Vibrio</taxon>
        <taxon>Vibrio oreintalis group</taxon>
    </lineage>
</organism>
<evidence type="ECO:0000313" key="6">
    <source>
        <dbReference type="EMBL" id="MDC5738746.1"/>
    </source>
</evidence>
<dbReference type="PANTHER" id="PTHR30024:SF47">
    <property type="entry name" value="TAURINE-BINDING PERIPLASMIC PROTEIN"/>
    <property type="match status" value="1"/>
</dbReference>
<dbReference type="RefSeq" id="WP_069669537.1">
    <property type="nucleotide sequence ID" value="NZ_JAPFIM010000018.1"/>
</dbReference>
<dbReference type="Proteomes" id="UP000094761">
    <property type="component" value="Unassembled WGS sequence"/>
</dbReference>
<evidence type="ECO:0000313" key="8">
    <source>
        <dbReference type="Proteomes" id="UP000094761"/>
    </source>
</evidence>
<dbReference type="InterPro" id="IPR015168">
    <property type="entry name" value="SsuA/THI5"/>
</dbReference>
<dbReference type="OrthoDB" id="286202at2"/>
<dbReference type="AlphaFoldDB" id="A0A178J9Y2"/>
<evidence type="ECO:0000256" key="4">
    <source>
        <dbReference type="SAM" id="SignalP"/>
    </source>
</evidence>
<evidence type="ECO:0000256" key="1">
    <source>
        <dbReference type="ARBA" id="ARBA00004418"/>
    </source>
</evidence>
<feature type="signal peptide" evidence="4">
    <location>
        <begin position="1"/>
        <end position="21"/>
    </location>
</feature>
<dbReference type="GO" id="GO:0042918">
    <property type="term" value="P:alkanesulfonate transmembrane transport"/>
    <property type="evidence" value="ECO:0007669"/>
    <property type="project" value="TreeGrafter"/>
</dbReference>
<comment type="caution">
    <text evidence="7">The sequence shown here is derived from an EMBL/GenBank/DDBJ whole genome shotgun (WGS) entry which is preliminary data.</text>
</comment>
<dbReference type="Pfam" id="PF09084">
    <property type="entry name" value="NMT1"/>
    <property type="match status" value="1"/>
</dbReference>